<proteinExistence type="predicted"/>
<dbReference type="AlphaFoldDB" id="A0A0N7L5I2"/>
<dbReference type="GeneID" id="36406941"/>
<keyword evidence="2" id="KW-1185">Reference proteome</keyword>
<organism evidence="1 2">
    <name type="scientific">Plasmopara halstedii</name>
    <name type="common">Downy mildew of sunflower</name>
    <dbReference type="NCBI Taxonomy" id="4781"/>
    <lineage>
        <taxon>Eukaryota</taxon>
        <taxon>Sar</taxon>
        <taxon>Stramenopiles</taxon>
        <taxon>Oomycota</taxon>
        <taxon>Peronosporomycetes</taxon>
        <taxon>Peronosporales</taxon>
        <taxon>Peronosporaceae</taxon>
        <taxon>Plasmopara</taxon>
    </lineage>
</organism>
<accession>A0A0N7L5I2</accession>
<dbReference type="RefSeq" id="XP_024577916.1">
    <property type="nucleotide sequence ID" value="XM_024727328.1"/>
</dbReference>
<reference evidence="2" key="1">
    <citation type="submission" date="2014-09" db="EMBL/GenBank/DDBJ databases">
        <authorList>
            <person name="Sharma Rahul"/>
            <person name="Thines Marco"/>
        </authorList>
    </citation>
    <scope>NUCLEOTIDE SEQUENCE [LARGE SCALE GENOMIC DNA]</scope>
</reference>
<evidence type="ECO:0000313" key="2">
    <source>
        <dbReference type="Proteomes" id="UP000054928"/>
    </source>
</evidence>
<dbReference type="EMBL" id="CCYD01000553">
    <property type="protein sequence ID" value="CEG41547.1"/>
    <property type="molecule type" value="Genomic_DNA"/>
</dbReference>
<evidence type="ECO:0000313" key="1">
    <source>
        <dbReference type="EMBL" id="CEG41547.1"/>
    </source>
</evidence>
<sequence length="56" mass="6180">MVSKITYGTSWPPSARSQVPSAVLRRFEATVQFKAVDESASAWNGTNMITSVRFSK</sequence>
<protein>
    <submittedName>
        <fullName evidence="1">Uncharacterized protein</fullName>
    </submittedName>
</protein>
<name>A0A0N7L5I2_PLAHL</name>
<dbReference type="Proteomes" id="UP000054928">
    <property type="component" value="Unassembled WGS sequence"/>
</dbReference>